<organism evidence="1">
    <name type="scientific">Octopus bimaculoides</name>
    <name type="common">California two-spotted octopus</name>
    <dbReference type="NCBI Taxonomy" id="37653"/>
    <lineage>
        <taxon>Eukaryota</taxon>
        <taxon>Metazoa</taxon>
        <taxon>Spiralia</taxon>
        <taxon>Lophotrochozoa</taxon>
        <taxon>Mollusca</taxon>
        <taxon>Cephalopoda</taxon>
        <taxon>Coleoidea</taxon>
        <taxon>Octopodiformes</taxon>
        <taxon>Octopoda</taxon>
        <taxon>Incirrata</taxon>
        <taxon>Octopodidae</taxon>
        <taxon>Octopus</taxon>
    </lineage>
</organism>
<dbReference type="EMBL" id="KQ421056">
    <property type="protein sequence ID" value="KOF78523.1"/>
    <property type="molecule type" value="Genomic_DNA"/>
</dbReference>
<protein>
    <submittedName>
        <fullName evidence="1">Uncharacterized protein</fullName>
    </submittedName>
</protein>
<sequence>MPTLLCMPLCVNVCTSLCVCWTKRVLALGGSIFIINYLRLRDCVAFKYFKKIL</sequence>
<dbReference type="AlphaFoldDB" id="A0A0L8GNE9"/>
<reference evidence="1" key="1">
    <citation type="submission" date="2015-07" db="EMBL/GenBank/DDBJ databases">
        <title>MeaNS - Measles Nucleotide Surveillance Program.</title>
        <authorList>
            <person name="Tran T."/>
            <person name="Druce J."/>
        </authorList>
    </citation>
    <scope>NUCLEOTIDE SEQUENCE</scope>
    <source>
        <strain evidence="1">UCB-OBI-ISO-001</strain>
        <tissue evidence="1">Gonad</tissue>
    </source>
</reference>
<name>A0A0L8GNE9_OCTBM</name>
<evidence type="ECO:0000313" key="1">
    <source>
        <dbReference type="EMBL" id="KOF78523.1"/>
    </source>
</evidence>
<proteinExistence type="predicted"/>
<accession>A0A0L8GNE9</accession>
<gene>
    <name evidence="1" type="ORF">OCBIM_22030667mg</name>
</gene>